<comment type="subcellular location">
    <subcellularLocation>
        <location evidence="1">Membrane</location>
        <topology evidence="1">Multi-pass membrane protein</topology>
    </subcellularLocation>
</comment>
<accession>A0A329MQ50</accession>
<feature type="transmembrane region" description="Helical" evidence="8">
    <location>
        <begin position="118"/>
        <end position="135"/>
    </location>
</feature>
<keyword evidence="10" id="KW-1185">Reference proteome</keyword>
<comment type="caution">
    <text evidence="9">The sequence shown here is derived from an EMBL/GenBank/DDBJ whole genome shotgun (WGS) entry which is preliminary data.</text>
</comment>
<dbReference type="GO" id="GO:0016020">
    <property type="term" value="C:membrane"/>
    <property type="evidence" value="ECO:0007669"/>
    <property type="project" value="UniProtKB-SubCell"/>
</dbReference>
<comment type="similarity">
    <text evidence="2">Belongs to the amino acid-polyamine-organocation (APC) superfamily. Spore germination protein (SGP) (TC 2.A.3.9) family.</text>
</comment>
<dbReference type="Proteomes" id="UP000250369">
    <property type="component" value="Unassembled WGS sequence"/>
</dbReference>
<dbReference type="RefSeq" id="WP_113030410.1">
    <property type="nucleotide sequence ID" value="NZ_QMFB01000003.1"/>
</dbReference>
<dbReference type="PANTHER" id="PTHR34975:SF2">
    <property type="entry name" value="SPORE GERMINATION PROTEIN A2"/>
    <property type="match status" value="1"/>
</dbReference>
<feature type="transmembrane region" description="Helical" evidence="8">
    <location>
        <begin position="269"/>
        <end position="294"/>
    </location>
</feature>
<feature type="transmembrane region" description="Helical" evidence="8">
    <location>
        <begin position="337"/>
        <end position="356"/>
    </location>
</feature>
<evidence type="ECO:0000256" key="4">
    <source>
        <dbReference type="ARBA" id="ARBA00022544"/>
    </source>
</evidence>
<feature type="transmembrane region" description="Helical" evidence="8">
    <location>
        <begin position="12"/>
        <end position="28"/>
    </location>
</feature>
<keyword evidence="6 8" id="KW-1133">Transmembrane helix</keyword>
<keyword evidence="3" id="KW-0813">Transport</keyword>
<proteinExistence type="inferred from homology"/>
<feature type="transmembrane region" description="Helical" evidence="8">
    <location>
        <begin position="223"/>
        <end position="241"/>
    </location>
</feature>
<dbReference type="AlphaFoldDB" id="A0A329MQ50"/>
<evidence type="ECO:0000313" key="9">
    <source>
        <dbReference type="EMBL" id="RAV22101.1"/>
    </source>
</evidence>
<dbReference type="NCBIfam" id="TIGR00912">
    <property type="entry name" value="2A0309"/>
    <property type="match status" value="1"/>
</dbReference>
<organism evidence="9 10">
    <name type="scientific">Paenibacillus contaminans</name>
    <dbReference type="NCBI Taxonomy" id="450362"/>
    <lineage>
        <taxon>Bacteria</taxon>
        <taxon>Bacillati</taxon>
        <taxon>Bacillota</taxon>
        <taxon>Bacilli</taxon>
        <taxon>Bacillales</taxon>
        <taxon>Paenibacillaceae</taxon>
        <taxon>Paenibacillus</taxon>
    </lineage>
</organism>
<dbReference type="PANTHER" id="PTHR34975">
    <property type="entry name" value="SPORE GERMINATION PROTEIN A2"/>
    <property type="match status" value="1"/>
</dbReference>
<protein>
    <submittedName>
        <fullName evidence="9">Uncharacterized protein</fullName>
    </submittedName>
</protein>
<evidence type="ECO:0000256" key="8">
    <source>
        <dbReference type="SAM" id="Phobius"/>
    </source>
</evidence>
<evidence type="ECO:0000256" key="3">
    <source>
        <dbReference type="ARBA" id="ARBA00022448"/>
    </source>
</evidence>
<keyword evidence="7 8" id="KW-0472">Membrane</keyword>
<feature type="transmembrane region" description="Helical" evidence="8">
    <location>
        <begin position="147"/>
        <end position="168"/>
    </location>
</feature>
<dbReference type="InterPro" id="IPR004761">
    <property type="entry name" value="Spore_GerAB"/>
</dbReference>
<dbReference type="EMBL" id="QMFB01000003">
    <property type="protein sequence ID" value="RAV22101.1"/>
    <property type="molecule type" value="Genomic_DNA"/>
</dbReference>
<feature type="transmembrane region" description="Helical" evidence="8">
    <location>
        <begin position="180"/>
        <end position="203"/>
    </location>
</feature>
<dbReference type="Pfam" id="PF03845">
    <property type="entry name" value="Spore_permease"/>
    <property type="match status" value="1"/>
</dbReference>
<feature type="transmembrane region" description="Helical" evidence="8">
    <location>
        <begin position="84"/>
        <end position="106"/>
    </location>
</feature>
<evidence type="ECO:0000256" key="7">
    <source>
        <dbReference type="ARBA" id="ARBA00023136"/>
    </source>
</evidence>
<keyword evidence="4" id="KW-0309">Germination</keyword>
<evidence type="ECO:0000256" key="2">
    <source>
        <dbReference type="ARBA" id="ARBA00007998"/>
    </source>
</evidence>
<keyword evidence="5 8" id="KW-0812">Transmembrane</keyword>
<feature type="transmembrane region" description="Helical" evidence="8">
    <location>
        <begin position="306"/>
        <end position="325"/>
    </location>
</feature>
<name>A0A329MQ50_9BACL</name>
<evidence type="ECO:0000256" key="1">
    <source>
        <dbReference type="ARBA" id="ARBA00004141"/>
    </source>
</evidence>
<dbReference type="GO" id="GO:0009847">
    <property type="term" value="P:spore germination"/>
    <property type="evidence" value="ECO:0007669"/>
    <property type="project" value="InterPro"/>
</dbReference>
<evidence type="ECO:0000256" key="5">
    <source>
        <dbReference type="ARBA" id="ARBA00022692"/>
    </source>
</evidence>
<gene>
    <name evidence="9" type="ORF">DQG23_08695</name>
</gene>
<evidence type="ECO:0000256" key="6">
    <source>
        <dbReference type="ARBA" id="ARBA00022989"/>
    </source>
</evidence>
<dbReference type="OrthoDB" id="2078716at2"/>
<reference evidence="9 10" key="1">
    <citation type="journal article" date="2009" name="Int. J. Syst. Evol. Microbiol.">
        <title>Paenibacillus contaminans sp. nov., isolated from a contaminated laboratory plate.</title>
        <authorList>
            <person name="Chou J.H."/>
            <person name="Lee J.H."/>
            <person name="Lin M.C."/>
            <person name="Chang P.S."/>
            <person name="Arun A.B."/>
            <person name="Young C.C."/>
            <person name="Chen W.M."/>
        </authorList>
    </citation>
    <scope>NUCLEOTIDE SEQUENCE [LARGE SCALE GENOMIC DNA]</scope>
    <source>
        <strain evidence="9 10">CKOBP-6</strain>
    </source>
</reference>
<dbReference type="Gene3D" id="1.20.1740.10">
    <property type="entry name" value="Amino acid/polyamine transporter I"/>
    <property type="match status" value="1"/>
</dbReference>
<evidence type="ECO:0000313" key="10">
    <source>
        <dbReference type="Proteomes" id="UP000250369"/>
    </source>
</evidence>
<sequence>MPSVQLSHKQLMIILIFVIYGTVFITMPRELSVSAQHSGWIGIVLATFISLLFCWMVAKLASHMEDVDFITYCNKLLGPWLGRMFSIVFLLLPSLLFTAFTGRILIEMFVTLIMPETPIGLLLAMELLLRLQLVYGGLNAVGRWGQFVVPGVTIILIGLYGLAAINMSSDRILPLSNGTIPGILTATLMMCSAFTQTMVVLFVKTEISDTSKIRRTLMRTVTLAAVLYLATYFITIGNYGIASTQRFAFPVIEMIKDISFFEFIEHLEAIFLAVWVFMNLTKGSFSLYVSSIIVQQCCGLKNYRKVLIPVCVITYFISLLPQNMIQAILEYEEIKGSLFVWYAFGVVGFLLLISTVRRKMGRI</sequence>
<feature type="transmembrane region" description="Helical" evidence="8">
    <location>
        <begin position="40"/>
        <end position="58"/>
    </location>
</feature>